<dbReference type="Pfam" id="PF00294">
    <property type="entry name" value="PfkB"/>
    <property type="match status" value="1"/>
</dbReference>
<dbReference type="InterPro" id="IPR017583">
    <property type="entry name" value="Tagatose/fructose_Pkinase"/>
</dbReference>
<dbReference type="PANTHER" id="PTHR46566">
    <property type="entry name" value="1-PHOSPHOFRUCTOKINASE-RELATED"/>
    <property type="match status" value="1"/>
</dbReference>
<evidence type="ECO:0000259" key="7">
    <source>
        <dbReference type="Pfam" id="PF00294"/>
    </source>
</evidence>
<dbReference type="RefSeq" id="WP_256310887.1">
    <property type="nucleotide sequence ID" value="NZ_JANGAC010000004.1"/>
</dbReference>
<keyword evidence="5 6" id="KW-0067">ATP-binding</keyword>
<keyword evidence="4 8" id="KW-0418">Kinase</keyword>
<dbReference type="PANTHER" id="PTHR46566:SF2">
    <property type="entry name" value="ATP-DEPENDENT 6-PHOSPHOFRUCTOKINASE ISOZYME 2"/>
    <property type="match status" value="1"/>
</dbReference>
<comment type="similarity">
    <text evidence="6">Belongs to the carbohydrate kinase PfkB family. LacC subfamily.</text>
</comment>
<keyword evidence="3 6" id="KW-0547">Nucleotide-binding</keyword>
<reference evidence="8 9" key="1">
    <citation type="submission" date="2022-06" db="EMBL/GenBank/DDBJ databases">
        <title>Isolation of gut microbiota from human fecal samples.</title>
        <authorList>
            <person name="Pamer E.G."/>
            <person name="Barat B."/>
            <person name="Waligurski E."/>
            <person name="Medina S."/>
            <person name="Paddock L."/>
            <person name="Mostad J."/>
        </authorList>
    </citation>
    <scope>NUCLEOTIDE SEQUENCE [LARGE SCALE GENOMIC DNA]</scope>
    <source>
        <strain evidence="8 9">DFI.7.95</strain>
    </source>
</reference>
<comment type="similarity">
    <text evidence="1">Belongs to the carbohydrate kinase pfkB family.</text>
</comment>
<evidence type="ECO:0000256" key="1">
    <source>
        <dbReference type="ARBA" id="ARBA00005380"/>
    </source>
</evidence>
<dbReference type="SUPFAM" id="SSF53613">
    <property type="entry name" value="Ribokinase-like"/>
    <property type="match status" value="1"/>
</dbReference>
<evidence type="ECO:0000256" key="6">
    <source>
        <dbReference type="PIRNR" id="PIRNR000535"/>
    </source>
</evidence>
<dbReference type="PIRSF" id="PIRSF000535">
    <property type="entry name" value="1PFK/6PFK/LacC"/>
    <property type="match status" value="1"/>
</dbReference>
<dbReference type="EC" id="2.7.1.144" evidence="6"/>
<evidence type="ECO:0000313" key="8">
    <source>
        <dbReference type="EMBL" id="MCQ4922728.1"/>
    </source>
</evidence>
<dbReference type="GO" id="GO:0016301">
    <property type="term" value="F:kinase activity"/>
    <property type="evidence" value="ECO:0007669"/>
    <property type="project" value="UniProtKB-KW"/>
</dbReference>
<dbReference type="Proteomes" id="UP001524478">
    <property type="component" value="Unassembled WGS sequence"/>
</dbReference>
<dbReference type="InterPro" id="IPR011611">
    <property type="entry name" value="PfkB_dom"/>
</dbReference>
<evidence type="ECO:0000256" key="3">
    <source>
        <dbReference type="ARBA" id="ARBA00022741"/>
    </source>
</evidence>
<evidence type="ECO:0000256" key="4">
    <source>
        <dbReference type="ARBA" id="ARBA00022777"/>
    </source>
</evidence>
<name>A0ABT1S8E1_9FIRM</name>
<organism evidence="8 9">
    <name type="scientific">Tissierella carlieri</name>
    <dbReference type="NCBI Taxonomy" id="689904"/>
    <lineage>
        <taxon>Bacteria</taxon>
        <taxon>Bacillati</taxon>
        <taxon>Bacillota</taxon>
        <taxon>Tissierellia</taxon>
        <taxon>Tissierellales</taxon>
        <taxon>Tissierellaceae</taxon>
        <taxon>Tissierella</taxon>
    </lineage>
</organism>
<sequence>MILNIDLNPNLDRNYILDKVYLGKNNNTKSSSCSPSGKAFISSILLDAFNEDSFITGFLGGINGEYFHKRLTEMKMAHEFIPIKEETRTIIRLKDNENDTTILEEGPRITREEIVSFYELYSRLVERTNIICGLGSLLPQGVPKDIYFDLITLANKRGKKFILDIGEDGLSYGIDATPYMVILNQRELEDILKVSLHFENEIIKSGRYILDRGVEFIVIDLQNRGSLVLGQDRGYRVEIPYLGNTIANIDYNGMSAGFALGINRNYDIEMTIRLGQAFNIVSNLESDIMKIEASDIKRLMSQIEIYPINY</sequence>
<keyword evidence="2 6" id="KW-0808">Transferase</keyword>
<dbReference type="Gene3D" id="3.40.1190.20">
    <property type="match status" value="1"/>
</dbReference>
<keyword evidence="6" id="KW-0423">Lactose metabolism</keyword>
<comment type="pathway">
    <text evidence="6">Carbohydrate metabolism; D-tagatose 6-phosphate degradation; D-glyceraldehyde 3-phosphate and glycerone phosphate from D-tagatose 6-phosphate: step 1/2.</text>
</comment>
<evidence type="ECO:0000256" key="2">
    <source>
        <dbReference type="ARBA" id="ARBA00022679"/>
    </source>
</evidence>
<accession>A0ABT1S8E1</accession>
<keyword evidence="9" id="KW-1185">Reference proteome</keyword>
<evidence type="ECO:0000256" key="5">
    <source>
        <dbReference type="ARBA" id="ARBA00022840"/>
    </source>
</evidence>
<proteinExistence type="inferred from homology"/>
<feature type="domain" description="Carbohydrate kinase PfkB" evidence="7">
    <location>
        <begin position="12"/>
        <end position="278"/>
    </location>
</feature>
<comment type="caution">
    <text evidence="8">The sequence shown here is derived from an EMBL/GenBank/DDBJ whole genome shotgun (WGS) entry which is preliminary data.</text>
</comment>
<dbReference type="EMBL" id="JANGAC010000004">
    <property type="protein sequence ID" value="MCQ4922728.1"/>
    <property type="molecule type" value="Genomic_DNA"/>
</dbReference>
<gene>
    <name evidence="8" type="ORF">NE686_06510</name>
</gene>
<protein>
    <recommendedName>
        <fullName evidence="6">Tagatose-6-phosphate kinase</fullName>
        <ecNumber evidence="6">2.7.1.144</ecNumber>
    </recommendedName>
</protein>
<dbReference type="InterPro" id="IPR029056">
    <property type="entry name" value="Ribokinase-like"/>
</dbReference>
<comment type="catalytic activity">
    <reaction evidence="6">
        <text>D-tagatofuranose 6-phosphate + ATP = D-tagatofuranose 1,6-bisphosphate + ADP + H(+)</text>
        <dbReference type="Rhea" id="RHEA:12420"/>
        <dbReference type="ChEBI" id="CHEBI:15378"/>
        <dbReference type="ChEBI" id="CHEBI:30616"/>
        <dbReference type="ChEBI" id="CHEBI:58694"/>
        <dbReference type="ChEBI" id="CHEBI:58695"/>
        <dbReference type="ChEBI" id="CHEBI:456216"/>
        <dbReference type="EC" id="2.7.1.144"/>
    </reaction>
</comment>
<evidence type="ECO:0000313" key="9">
    <source>
        <dbReference type="Proteomes" id="UP001524478"/>
    </source>
</evidence>